<dbReference type="PANTHER" id="PTHR43685:SF2">
    <property type="entry name" value="GLYCOSYLTRANSFERASE 2-LIKE DOMAIN-CONTAINING PROTEIN"/>
    <property type="match status" value="1"/>
</dbReference>
<gene>
    <name evidence="2" type="ORF">H9912_13050</name>
</gene>
<reference evidence="2" key="2">
    <citation type="submission" date="2021-04" db="EMBL/GenBank/DDBJ databases">
        <authorList>
            <person name="Gilroy R."/>
        </authorList>
    </citation>
    <scope>NUCLEOTIDE SEQUENCE</scope>
    <source>
        <strain evidence="2">ChiHjej8B7-25341</strain>
    </source>
</reference>
<name>A0A9D2R002_9FIRM</name>
<comment type="caution">
    <text evidence="2">The sequence shown here is derived from an EMBL/GenBank/DDBJ whole genome shotgun (WGS) entry which is preliminary data.</text>
</comment>
<dbReference type="SUPFAM" id="SSF53448">
    <property type="entry name" value="Nucleotide-diphospho-sugar transferases"/>
    <property type="match status" value="1"/>
</dbReference>
<sequence>MFQKKVSVIVPVYNAQDYLVRCVESIRNQTYQNLEILLVDDGARDDSPFLCDAYAGKDARIRVLHKENGGLVSAWTAGVKAASGDYFLFVDSDDWIDACMVEGLAGKAAEKPGEMICCNFVIERPDGAQFCRHELEPGIYTGENLRTVKENLLGNERRTVSMSRCMKLFSRELIVENLRFCDPQIRMGEDVNIVLPALCDCSRLVILEDAFWYHYFYNPASMVHKYDAGMTQGIRALIRAIGRVFSEKDIRGGRQQGEKEAVYLTLLAVKNELRGGRPGYAGRIRELCRERKMQEQMARYAICPKDRANRLLAWVASRPDRLRTAVGKAAFWFYDRRMG</sequence>
<dbReference type="Gene3D" id="3.90.550.10">
    <property type="entry name" value="Spore Coat Polysaccharide Biosynthesis Protein SpsA, Chain A"/>
    <property type="match status" value="1"/>
</dbReference>
<organism evidence="2 3">
    <name type="scientific">Candidatus Eisenbergiella stercorigallinarum</name>
    <dbReference type="NCBI Taxonomy" id="2838557"/>
    <lineage>
        <taxon>Bacteria</taxon>
        <taxon>Bacillati</taxon>
        <taxon>Bacillota</taxon>
        <taxon>Clostridia</taxon>
        <taxon>Lachnospirales</taxon>
        <taxon>Lachnospiraceae</taxon>
        <taxon>Eisenbergiella</taxon>
    </lineage>
</organism>
<dbReference type="Pfam" id="PF00535">
    <property type="entry name" value="Glycos_transf_2"/>
    <property type="match status" value="1"/>
</dbReference>
<accession>A0A9D2R002</accession>
<feature type="domain" description="Glycosyltransferase 2-like" evidence="1">
    <location>
        <begin position="7"/>
        <end position="171"/>
    </location>
</feature>
<dbReference type="EMBL" id="DWUW01000371">
    <property type="protein sequence ID" value="HJD32850.1"/>
    <property type="molecule type" value="Genomic_DNA"/>
</dbReference>
<evidence type="ECO:0000313" key="3">
    <source>
        <dbReference type="Proteomes" id="UP000823851"/>
    </source>
</evidence>
<dbReference type="Proteomes" id="UP000823851">
    <property type="component" value="Unassembled WGS sequence"/>
</dbReference>
<dbReference type="InterPro" id="IPR001173">
    <property type="entry name" value="Glyco_trans_2-like"/>
</dbReference>
<dbReference type="PANTHER" id="PTHR43685">
    <property type="entry name" value="GLYCOSYLTRANSFERASE"/>
    <property type="match status" value="1"/>
</dbReference>
<proteinExistence type="predicted"/>
<dbReference type="InterPro" id="IPR050834">
    <property type="entry name" value="Glycosyltransf_2"/>
</dbReference>
<dbReference type="CDD" id="cd00761">
    <property type="entry name" value="Glyco_tranf_GTA_type"/>
    <property type="match status" value="1"/>
</dbReference>
<evidence type="ECO:0000313" key="2">
    <source>
        <dbReference type="EMBL" id="HJD32850.1"/>
    </source>
</evidence>
<protein>
    <submittedName>
        <fullName evidence="2">Glycosyltransferase</fullName>
    </submittedName>
</protein>
<evidence type="ECO:0000259" key="1">
    <source>
        <dbReference type="Pfam" id="PF00535"/>
    </source>
</evidence>
<reference evidence="2" key="1">
    <citation type="journal article" date="2021" name="PeerJ">
        <title>Extensive microbial diversity within the chicken gut microbiome revealed by metagenomics and culture.</title>
        <authorList>
            <person name="Gilroy R."/>
            <person name="Ravi A."/>
            <person name="Getino M."/>
            <person name="Pursley I."/>
            <person name="Horton D.L."/>
            <person name="Alikhan N.F."/>
            <person name="Baker D."/>
            <person name="Gharbi K."/>
            <person name="Hall N."/>
            <person name="Watson M."/>
            <person name="Adriaenssens E.M."/>
            <person name="Foster-Nyarko E."/>
            <person name="Jarju S."/>
            <person name="Secka A."/>
            <person name="Antonio M."/>
            <person name="Oren A."/>
            <person name="Chaudhuri R.R."/>
            <person name="La Ragione R."/>
            <person name="Hildebrand F."/>
            <person name="Pallen M.J."/>
        </authorList>
    </citation>
    <scope>NUCLEOTIDE SEQUENCE</scope>
    <source>
        <strain evidence="2">ChiHjej8B7-25341</strain>
    </source>
</reference>
<dbReference type="InterPro" id="IPR029044">
    <property type="entry name" value="Nucleotide-diphossugar_trans"/>
</dbReference>
<dbReference type="AlphaFoldDB" id="A0A9D2R002"/>